<dbReference type="RefSeq" id="WP_132082394.1">
    <property type="nucleotide sequence ID" value="NZ_SLUI01000011.1"/>
</dbReference>
<dbReference type="EMBL" id="SLUI01000011">
    <property type="protein sequence ID" value="TCL35654.1"/>
    <property type="molecule type" value="Genomic_DNA"/>
</dbReference>
<proteinExistence type="predicted"/>
<protein>
    <submittedName>
        <fullName evidence="1">Uncharacterized protein DUF2577</fullName>
    </submittedName>
</protein>
<accession>A0A4R1PUK8</accession>
<name>A0A4R1PUK8_9FIRM</name>
<keyword evidence="2" id="KW-1185">Reference proteome</keyword>
<evidence type="ECO:0000313" key="1">
    <source>
        <dbReference type="EMBL" id="TCL35654.1"/>
    </source>
</evidence>
<sequence>MNNLVQVIQQISQNANKTGKPTGIVYGEVMTVDPLSIQVEQKLTLPAEFFKLTNAVRDHYVDMTVSHVTENRSGGSSAASFASHNHDYQGRKKIMVHNGLQVGEQVILIQVQGGQDFIVLDRVFDHIVSGEWL</sequence>
<comment type="caution">
    <text evidence="1">The sequence shown here is derived from an EMBL/GenBank/DDBJ whole genome shotgun (WGS) entry which is preliminary data.</text>
</comment>
<dbReference type="OrthoDB" id="1682862at2"/>
<organism evidence="1 2">
    <name type="scientific">Anaerospora hongkongensis</name>
    <dbReference type="NCBI Taxonomy" id="244830"/>
    <lineage>
        <taxon>Bacteria</taxon>
        <taxon>Bacillati</taxon>
        <taxon>Bacillota</taxon>
        <taxon>Negativicutes</taxon>
        <taxon>Selenomonadales</taxon>
        <taxon>Sporomusaceae</taxon>
        <taxon>Anaerospora</taxon>
    </lineage>
</organism>
<reference evidence="1 2" key="1">
    <citation type="submission" date="2019-03" db="EMBL/GenBank/DDBJ databases">
        <title>Genomic Encyclopedia of Type Strains, Phase IV (KMG-IV): sequencing the most valuable type-strain genomes for metagenomic binning, comparative biology and taxonomic classification.</title>
        <authorList>
            <person name="Goeker M."/>
        </authorList>
    </citation>
    <scope>NUCLEOTIDE SEQUENCE [LARGE SCALE GENOMIC DNA]</scope>
    <source>
        <strain evidence="1 2">DSM 15969</strain>
    </source>
</reference>
<dbReference type="AlphaFoldDB" id="A0A4R1PUK8"/>
<dbReference type="InterPro" id="IPR022555">
    <property type="entry name" value="DUF2577"/>
</dbReference>
<dbReference type="Proteomes" id="UP000295063">
    <property type="component" value="Unassembled WGS sequence"/>
</dbReference>
<evidence type="ECO:0000313" key="2">
    <source>
        <dbReference type="Proteomes" id="UP000295063"/>
    </source>
</evidence>
<gene>
    <name evidence="1" type="ORF">EV210_111120</name>
</gene>
<dbReference type="Pfam" id="PF10844">
    <property type="entry name" value="DUF2577"/>
    <property type="match status" value="1"/>
</dbReference>